<dbReference type="Gene3D" id="3.40.640.10">
    <property type="entry name" value="Type I PLP-dependent aspartate aminotransferase-like (Major domain)"/>
    <property type="match status" value="1"/>
</dbReference>
<protein>
    <submittedName>
        <fullName evidence="5">PLP-dependent transferase</fullName>
    </submittedName>
</protein>
<accession>A0A4S8MJ69</accession>
<dbReference type="SUPFAM" id="SSF52540">
    <property type="entry name" value="P-loop containing nucleoside triphosphate hydrolases"/>
    <property type="match status" value="1"/>
</dbReference>
<dbReference type="Gene3D" id="3.40.50.300">
    <property type="entry name" value="P-loop containing nucleotide triphosphate hydrolases"/>
    <property type="match status" value="1"/>
</dbReference>
<dbReference type="PANTHER" id="PTHR42684:SF3">
    <property type="entry name" value="ADENOSYLMETHIONINE-8-AMINO-7-OXONONANOATE AMINOTRANSFERASE"/>
    <property type="match status" value="1"/>
</dbReference>
<dbReference type="InterPro" id="IPR015424">
    <property type="entry name" value="PyrdxlP-dep_Trfase"/>
</dbReference>
<dbReference type="Gene3D" id="3.90.1150.10">
    <property type="entry name" value="Aspartate Aminotransferase, domain 1"/>
    <property type="match status" value="1"/>
</dbReference>
<sequence length="799" mass="87624">MSLLFKHLRVHQVFGANTDVGKTILTTALVRASAFTKSGVFYLKPVSTGSMDVADDEHIKRYTAPWSDHVFTECLYRYQEPVSPHLAVKIAAEESGQSQPIPTDETFVTSVANHIRECASKTKRTSDMYVETAGGVHSPTLSGTTQVEAYRPLFLPTVLIGDSKLGGISTTISAYESLILRGFIVDSILLFRDAYYRNWEYLQEYFADRGVHVASVEAPPEPLANPSENFVSTQRYYDSLLVPTAEDGILSALQHLDQCHVKRLKEIDSMPRRTLDSIWWPFVQHGLFKEEKDVTVIDSAYSDYFSIRTPSASASSQTSLLQPQFDGSASWWTQTFGHTHSSLTLAAARAAGRYGHVMFPRATNLPALKLAETLIQDGPGKGWASRAFFSDDGSTGMEVALKMALRAFSKRHNLDRASQKTLGVLGLKGSYHGDTIGVMDACEEDGVYTCEWHNAKGFWLEPPSVSIQNGEVTVTVPDSITKNGVKTYEMQSLSWTYDIQGRLSSELATIYRNYLQATLESLKNKDNIRLGALVLEPLVMGAGGMIFVDPLFQRVLIDVVRNSDSSATPSHSSWSGLPVIFDEVFVGLHRIGMESTSPLLGVSPDISVNAKILTGGLVPLAVTLASNSIFEVFLSDNKADALLHGHSYTAHAIGCEVANETLSLIKKVTSSADYVYAQQRWQPNPGEASKVWSLWDPNFIDAVSKMEKVSDVMTLGTVLAIKLKDDNAGYTSHSAEAVFRTILSPEEDNKTLSSSPGGAPFGVHYRTLGNVAYFMSSLTTSGATLRTLEDKIWKALAGQ</sequence>
<evidence type="ECO:0000256" key="2">
    <source>
        <dbReference type="ARBA" id="ARBA00022576"/>
    </source>
</evidence>
<dbReference type="InterPro" id="IPR027417">
    <property type="entry name" value="P-loop_NTPase"/>
</dbReference>
<dbReference type="GO" id="GO:0030170">
    <property type="term" value="F:pyridoxal phosphate binding"/>
    <property type="evidence" value="ECO:0007669"/>
    <property type="project" value="InterPro"/>
</dbReference>
<proteinExistence type="predicted"/>
<dbReference type="PROSITE" id="PS00600">
    <property type="entry name" value="AA_TRANSFER_CLASS_3"/>
    <property type="match status" value="1"/>
</dbReference>
<dbReference type="OrthoDB" id="425114at2759"/>
<organism evidence="5 6">
    <name type="scientific">Dendrothele bispora (strain CBS 962.96)</name>
    <dbReference type="NCBI Taxonomy" id="1314807"/>
    <lineage>
        <taxon>Eukaryota</taxon>
        <taxon>Fungi</taxon>
        <taxon>Dikarya</taxon>
        <taxon>Basidiomycota</taxon>
        <taxon>Agaricomycotina</taxon>
        <taxon>Agaricomycetes</taxon>
        <taxon>Agaricomycetidae</taxon>
        <taxon>Agaricales</taxon>
        <taxon>Agaricales incertae sedis</taxon>
        <taxon>Dendrothele</taxon>
    </lineage>
</organism>
<reference evidence="5 6" key="1">
    <citation type="journal article" date="2019" name="Nat. Ecol. Evol.">
        <title>Megaphylogeny resolves global patterns of mushroom evolution.</title>
        <authorList>
            <person name="Varga T."/>
            <person name="Krizsan K."/>
            <person name="Foldi C."/>
            <person name="Dima B."/>
            <person name="Sanchez-Garcia M."/>
            <person name="Sanchez-Ramirez S."/>
            <person name="Szollosi G.J."/>
            <person name="Szarkandi J.G."/>
            <person name="Papp V."/>
            <person name="Albert L."/>
            <person name="Andreopoulos W."/>
            <person name="Angelini C."/>
            <person name="Antonin V."/>
            <person name="Barry K.W."/>
            <person name="Bougher N.L."/>
            <person name="Buchanan P."/>
            <person name="Buyck B."/>
            <person name="Bense V."/>
            <person name="Catcheside P."/>
            <person name="Chovatia M."/>
            <person name="Cooper J."/>
            <person name="Damon W."/>
            <person name="Desjardin D."/>
            <person name="Finy P."/>
            <person name="Geml J."/>
            <person name="Haridas S."/>
            <person name="Hughes K."/>
            <person name="Justo A."/>
            <person name="Karasinski D."/>
            <person name="Kautmanova I."/>
            <person name="Kiss B."/>
            <person name="Kocsube S."/>
            <person name="Kotiranta H."/>
            <person name="LaButti K.M."/>
            <person name="Lechner B.E."/>
            <person name="Liimatainen K."/>
            <person name="Lipzen A."/>
            <person name="Lukacs Z."/>
            <person name="Mihaltcheva S."/>
            <person name="Morgado L.N."/>
            <person name="Niskanen T."/>
            <person name="Noordeloos M.E."/>
            <person name="Ohm R.A."/>
            <person name="Ortiz-Santana B."/>
            <person name="Ovrebo C."/>
            <person name="Racz N."/>
            <person name="Riley R."/>
            <person name="Savchenko A."/>
            <person name="Shiryaev A."/>
            <person name="Soop K."/>
            <person name="Spirin V."/>
            <person name="Szebenyi C."/>
            <person name="Tomsovsky M."/>
            <person name="Tulloss R.E."/>
            <person name="Uehling J."/>
            <person name="Grigoriev I.V."/>
            <person name="Vagvolgyi C."/>
            <person name="Papp T."/>
            <person name="Martin F.M."/>
            <person name="Miettinen O."/>
            <person name="Hibbett D.S."/>
            <person name="Nagy L.G."/>
        </authorList>
    </citation>
    <scope>NUCLEOTIDE SEQUENCE [LARGE SCALE GENOMIC DNA]</scope>
    <source>
        <strain evidence="5 6">CBS 962.96</strain>
    </source>
</reference>
<dbReference type="Pfam" id="PF00202">
    <property type="entry name" value="Aminotran_3"/>
    <property type="match status" value="1"/>
</dbReference>
<dbReference type="GO" id="GO:0005739">
    <property type="term" value="C:mitochondrion"/>
    <property type="evidence" value="ECO:0007669"/>
    <property type="project" value="UniProtKB-SubCell"/>
</dbReference>
<evidence type="ECO:0000256" key="1">
    <source>
        <dbReference type="ARBA" id="ARBA00004173"/>
    </source>
</evidence>
<name>A0A4S8MJ69_DENBC</name>
<evidence type="ECO:0000313" key="6">
    <source>
        <dbReference type="Proteomes" id="UP000297245"/>
    </source>
</evidence>
<dbReference type="SUPFAM" id="SSF53383">
    <property type="entry name" value="PLP-dependent transferases"/>
    <property type="match status" value="1"/>
</dbReference>
<keyword evidence="2" id="KW-0032">Aminotransferase</keyword>
<dbReference type="EMBL" id="ML179073">
    <property type="protein sequence ID" value="THV02808.1"/>
    <property type="molecule type" value="Genomic_DNA"/>
</dbReference>
<keyword evidence="4" id="KW-0663">Pyridoxal phosphate</keyword>
<dbReference type="InterPro" id="IPR049704">
    <property type="entry name" value="Aminotrans_3_PPA_site"/>
</dbReference>
<dbReference type="InterPro" id="IPR015422">
    <property type="entry name" value="PyrdxlP-dep_Trfase_small"/>
</dbReference>
<dbReference type="InterPro" id="IPR005814">
    <property type="entry name" value="Aminotrans_3"/>
</dbReference>
<keyword evidence="3 5" id="KW-0808">Transferase</keyword>
<evidence type="ECO:0000256" key="4">
    <source>
        <dbReference type="ARBA" id="ARBA00022898"/>
    </source>
</evidence>
<dbReference type="PANTHER" id="PTHR42684">
    <property type="entry name" value="ADENOSYLMETHIONINE-8-AMINO-7-OXONONANOATE AMINOTRANSFERASE"/>
    <property type="match status" value="1"/>
</dbReference>
<dbReference type="GO" id="GO:0004141">
    <property type="term" value="F:dethiobiotin synthase activity"/>
    <property type="evidence" value="ECO:0007669"/>
    <property type="project" value="TreeGrafter"/>
</dbReference>
<gene>
    <name evidence="5" type="ORF">K435DRAFT_652626</name>
</gene>
<keyword evidence="6" id="KW-1185">Reference proteome</keyword>
<dbReference type="InterPro" id="IPR015421">
    <property type="entry name" value="PyrdxlP-dep_Trfase_major"/>
</dbReference>
<comment type="subcellular location">
    <subcellularLocation>
        <location evidence="1">Mitochondrion</location>
    </subcellularLocation>
</comment>
<evidence type="ECO:0000313" key="5">
    <source>
        <dbReference type="EMBL" id="THV02808.1"/>
    </source>
</evidence>
<evidence type="ECO:0000256" key="3">
    <source>
        <dbReference type="ARBA" id="ARBA00022679"/>
    </source>
</evidence>
<dbReference type="Pfam" id="PF13500">
    <property type="entry name" value="AAA_26"/>
    <property type="match status" value="1"/>
</dbReference>
<dbReference type="Proteomes" id="UP000297245">
    <property type="component" value="Unassembled WGS sequence"/>
</dbReference>
<dbReference type="CDD" id="cd03109">
    <property type="entry name" value="DTBS"/>
    <property type="match status" value="1"/>
</dbReference>
<dbReference type="AlphaFoldDB" id="A0A4S8MJ69"/>
<dbReference type="FunFam" id="3.90.1150.10:FF:000080">
    <property type="entry name" value="Bifunctional dethiobiotin synthetase/adenosylmethionine-8-amino-7-oxononanoate aminotransferase"/>
    <property type="match status" value="1"/>
</dbReference>
<dbReference type="GO" id="GO:0004015">
    <property type="term" value="F:adenosylmethionine-8-amino-7-oxononanoate transaminase activity"/>
    <property type="evidence" value="ECO:0007669"/>
    <property type="project" value="TreeGrafter"/>
</dbReference>
<dbReference type="GO" id="GO:0009102">
    <property type="term" value="P:biotin biosynthetic process"/>
    <property type="evidence" value="ECO:0007669"/>
    <property type="project" value="TreeGrafter"/>
</dbReference>